<feature type="compositionally biased region" description="Low complexity" evidence="1">
    <location>
        <begin position="1"/>
        <end position="13"/>
    </location>
</feature>
<gene>
    <name evidence="2" type="ORF">EVA_10423</name>
</gene>
<organism evidence="2">
    <name type="scientific">gut metagenome</name>
    <dbReference type="NCBI Taxonomy" id="749906"/>
    <lineage>
        <taxon>unclassified sequences</taxon>
        <taxon>metagenomes</taxon>
        <taxon>organismal metagenomes</taxon>
    </lineage>
</organism>
<dbReference type="EMBL" id="AMCI01002944">
    <property type="protein sequence ID" value="EJX01472.1"/>
    <property type="molecule type" value="Genomic_DNA"/>
</dbReference>
<protein>
    <submittedName>
        <fullName evidence="2">Uncharacterized protein</fullName>
    </submittedName>
</protein>
<proteinExistence type="predicted"/>
<evidence type="ECO:0000256" key="1">
    <source>
        <dbReference type="SAM" id="MobiDB-lite"/>
    </source>
</evidence>
<evidence type="ECO:0000313" key="2">
    <source>
        <dbReference type="EMBL" id="EJX01472.1"/>
    </source>
</evidence>
<comment type="caution">
    <text evidence="2">The sequence shown here is derived from an EMBL/GenBank/DDBJ whole genome shotgun (WGS) entry which is preliminary data.</text>
</comment>
<feature type="compositionally biased region" description="Polar residues" evidence="1">
    <location>
        <begin position="16"/>
        <end position="27"/>
    </location>
</feature>
<accession>J9G2L5</accession>
<dbReference type="AlphaFoldDB" id="J9G2L5"/>
<sequence length="132" mass="14632">MRSSPSDPWSSRPGVSINTTGPSGSSSIDLKTGSVVVPLISETIARFCPVSALIRLDFPAFLLPKIPMWIRSEEGVACKLISVLKSFLLKSVLYVSLAICKRLEAEISSIFLFDCPQVIDDDRPHFFIWNLF</sequence>
<reference evidence="2" key="1">
    <citation type="journal article" date="2012" name="PLoS ONE">
        <title>Gene sets for utilization of primary and secondary nutrition supplies in the distal gut of endangered iberian lynx.</title>
        <authorList>
            <person name="Alcaide M."/>
            <person name="Messina E."/>
            <person name="Richter M."/>
            <person name="Bargiela R."/>
            <person name="Peplies J."/>
            <person name="Huws S.A."/>
            <person name="Newbold C.J."/>
            <person name="Golyshin P.N."/>
            <person name="Simon M.A."/>
            <person name="Lopez G."/>
            <person name="Yakimov M.M."/>
            <person name="Ferrer M."/>
        </authorList>
    </citation>
    <scope>NUCLEOTIDE SEQUENCE</scope>
</reference>
<name>J9G2L5_9ZZZZ</name>
<feature type="region of interest" description="Disordered" evidence="1">
    <location>
        <begin position="1"/>
        <end position="27"/>
    </location>
</feature>